<evidence type="ECO:0000313" key="2">
    <source>
        <dbReference type="EMBL" id="MDQ0463004.1"/>
    </source>
</evidence>
<feature type="signal peptide" evidence="1">
    <location>
        <begin position="1"/>
        <end position="25"/>
    </location>
</feature>
<sequence>MRLPAPVVAVFAALMLAGCQTFAPAYDNTLDTQMTTAFQGVAKLSAEIELGSYADKATYDGATGEYTTIISSLTVAALRADTLPVQAKAPAERARTLLVGLIKGCQTQVTTVAAIHKATGLAPGAGISAPMLTSCDQAARAAQALKP</sequence>
<comment type="caution">
    <text evidence="2">The sequence shown here is derived from an EMBL/GenBank/DDBJ whole genome shotgun (WGS) entry which is preliminary data.</text>
</comment>
<dbReference type="EMBL" id="JAUSVS010000001">
    <property type="protein sequence ID" value="MDQ0463004.1"/>
    <property type="molecule type" value="Genomic_DNA"/>
</dbReference>
<evidence type="ECO:0008006" key="4">
    <source>
        <dbReference type="Google" id="ProtNLM"/>
    </source>
</evidence>
<organism evidence="2 3">
    <name type="scientific">Caulobacter ginsengisoli</name>
    <dbReference type="NCBI Taxonomy" id="400775"/>
    <lineage>
        <taxon>Bacteria</taxon>
        <taxon>Pseudomonadati</taxon>
        <taxon>Pseudomonadota</taxon>
        <taxon>Alphaproteobacteria</taxon>
        <taxon>Caulobacterales</taxon>
        <taxon>Caulobacteraceae</taxon>
        <taxon>Caulobacter</taxon>
    </lineage>
</organism>
<dbReference type="Proteomes" id="UP001228905">
    <property type="component" value="Unassembled WGS sequence"/>
</dbReference>
<protein>
    <recommendedName>
        <fullName evidence="4">Lipoprotein</fullName>
    </recommendedName>
</protein>
<reference evidence="2 3" key="1">
    <citation type="submission" date="2023-07" db="EMBL/GenBank/DDBJ databases">
        <title>Genomic Encyclopedia of Type Strains, Phase IV (KMG-IV): sequencing the most valuable type-strain genomes for metagenomic binning, comparative biology and taxonomic classification.</title>
        <authorList>
            <person name="Goeker M."/>
        </authorList>
    </citation>
    <scope>NUCLEOTIDE SEQUENCE [LARGE SCALE GENOMIC DNA]</scope>
    <source>
        <strain evidence="2 3">DSM 18695</strain>
    </source>
</reference>
<name>A0ABU0IPR5_9CAUL</name>
<evidence type="ECO:0000256" key="1">
    <source>
        <dbReference type="SAM" id="SignalP"/>
    </source>
</evidence>
<keyword evidence="1" id="KW-0732">Signal</keyword>
<dbReference type="RefSeq" id="WP_307346154.1">
    <property type="nucleotide sequence ID" value="NZ_JAUSVS010000001.1"/>
</dbReference>
<keyword evidence="3" id="KW-1185">Reference proteome</keyword>
<accession>A0ABU0IPR5</accession>
<evidence type="ECO:0000313" key="3">
    <source>
        <dbReference type="Proteomes" id="UP001228905"/>
    </source>
</evidence>
<feature type="chain" id="PRO_5045842339" description="Lipoprotein" evidence="1">
    <location>
        <begin position="26"/>
        <end position="147"/>
    </location>
</feature>
<gene>
    <name evidence="2" type="ORF">QO010_000752</name>
</gene>
<proteinExistence type="predicted"/>
<dbReference type="PROSITE" id="PS51257">
    <property type="entry name" value="PROKAR_LIPOPROTEIN"/>
    <property type="match status" value="1"/>
</dbReference>